<keyword evidence="2" id="KW-1185">Reference proteome</keyword>
<dbReference type="GO" id="GO:0000398">
    <property type="term" value="P:mRNA splicing, via spliceosome"/>
    <property type="evidence" value="ECO:0007669"/>
    <property type="project" value="TreeGrafter"/>
</dbReference>
<dbReference type="AlphaFoldDB" id="A0A843WGH4"/>
<dbReference type="PANTHER" id="PTHR12072">
    <property type="entry name" value="CWF19, CELL CYCLE CONTROL PROTEIN"/>
    <property type="match status" value="1"/>
</dbReference>
<dbReference type="InterPro" id="IPR040194">
    <property type="entry name" value="Cwf19-like"/>
</dbReference>
<organism evidence="1 2">
    <name type="scientific">Colocasia esculenta</name>
    <name type="common">Wild taro</name>
    <name type="synonym">Arum esculentum</name>
    <dbReference type="NCBI Taxonomy" id="4460"/>
    <lineage>
        <taxon>Eukaryota</taxon>
        <taxon>Viridiplantae</taxon>
        <taxon>Streptophyta</taxon>
        <taxon>Embryophyta</taxon>
        <taxon>Tracheophyta</taxon>
        <taxon>Spermatophyta</taxon>
        <taxon>Magnoliopsida</taxon>
        <taxon>Liliopsida</taxon>
        <taxon>Araceae</taxon>
        <taxon>Aroideae</taxon>
        <taxon>Colocasieae</taxon>
        <taxon>Colocasia</taxon>
    </lineage>
</organism>
<reference evidence="1" key="1">
    <citation type="submission" date="2017-07" db="EMBL/GenBank/DDBJ databases">
        <title>Taro Niue Genome Assembly and Annotation.</title>
        <authorList>
            <person name="Atibalentja N."/>
            <person name="Keating K."/>
            <person name="Fields C.J."/>
        </authorList>
    </citation>
    <scope>NUCLEOTIDE SEQUENCE</scope>
    <source>
        <strain evidence="1">Niue_2</strain>
        <tissue evidence="1">Leaf</tissue>
    </source>
</reference>
<dbReference type="PANTHER" id="PTHR12072:SF4">
    <property type="entry name" value="CWF19-LIKE PROTEIN 1"/>
    <property type="match status" value="1"/>
</dbReference>
<evidence type="ECO:0000313" key="1">
    <source>
        <dbReference type="EMBL" id="MQM03224.1"/>
    </source>
</evidence>
<dbReference type="GO" id="GO:0061632">
    <property type="term" value="F:RNA lariat debranching enzyme activator activity"/>
    <property type="evidence" value="ECO:0007669"/>
    <property type="project" value="TreeGrafter"/>
</dbReference>
<sequence>LLQFSVLLGPSTGRAPPASGELHLRRLAELLPPPRSAMAAPRILLCGDVLGRLNQLFKRVQSVHASSGPFDALLCVGQFFPESPEGLEEVSDYFEGRSPVPIPTYFTGDFGAGAAKFLSAASREHANRGFKTDGLRVCENLYWLRGSGKFCLKGLCIAYMSGRCQSENQGFGLYSEDDVGALRVLAEDKQIVDIFLSYP</sequence>
<dbReference type="GO" id="GO:0071014">
    <property type="term" value="C:post-mRNA release spliceosomal complex"/>
    <property type="evidence" value="ECO:0007669"/>
    <property type="project" value="TreeGrafter"/>
</dbReference>
<dbReference type="EMBL" id="NMUH01002995">
    <property type="protein sequence ID" value="MQM03224.1"/>
    <property type="molecule type" value="Genomic_DNA"/>
</dbReference>
<name>A0A843WGH4_COLES</name>
<accession>A0A843WGH4</accession>
<comment type="caution">
    <text evidence="1">The sequence shown here is derived from an EMBL/GenBank/DDBJ whole genome shotgun (WGS) entry which is preliminary data.</text>
</comment>
<dbReference type="OrthoDB" id="444325at2759"/>
<dbReference type="Proteomes" id="UP000652761">
    <property type="component" value="Unassembled WGS sequence"/>
</dbReference>
<gene>
    <name evidence="1" type="ORF">Taro_036005</name>
</gene>
<dbReference type="CDD" id="cd07380">
    <property type="entry name" value="MPP_CWF19_N"/>
    <property type="match status" value="1"/>
</dbReference>
<feature type="non-terminal residue" evidence="1">
    <location>
        <position position="199"/>
    </location>
</feature>
<proteinExistence type="predicted"/>
<protein>
    <submittedName>
        <fullName evidence="1">Uncharacterized protein</fullName>
    </submittedName>
</protein>
<evidence type="ECO:0000313" key="2">
    <source>
        <dbReference type="Proteomes" id="UP000652761"/>
    </source>
</evidence>